<reference evidence="2 3" key="1">
    <citation type="journal article" date="2013" name="Genome Biol. Evol.">
        <title>Genomes of Stigonematalean cyanobacteria (subsection V) and the evolution of oxygenic photosynthesis from prokaryotes to plastids.</title>
        <authorList>
            <person name="Dagan T."/>
            <person name="Roettger M."/>
            <person name="Stucken K."/>
            <person name="Landan G."/>
            <person name="Koch R."/>
            <person name="Major P."/>
            <person name="Gould S.B."/>
            <person name="Goremykin V.V."/>
            <person name="Rippka R."/>
            <person name="Tandeau de Marsac N."/>
            <person name="Gugger M."/>
            <person name="Lockhart P.J."/>
            <person name="Allen J.F."/>
            <person name="Brune I."/>
            <person name="Maus I."/>
            <person name="Puhler A."/>
            <person name="Martin W.F."/>
        </authorList>
    </citation>
    <scope>NUCLEOTIDE SEQUENCE [LARGE SCALE GENOMIC DNA]</scope>
    <source>
        <strain evidence="2 3">PCC 7110</strain>
    </source>
</reference>
<gene>
    <name evidence="2" type="ORF">WA1_12415</name>
</gene>
<keyword evidence="1" id="KW-0812">Transmembrane</keyword>
<evidence type="ECO:0000313" key="3">
    <source>
        <dbReference type="Proteomes" id="UP000076925"/>
    </source>
</evidence>
<evidence type="ECO:0000256" key="1">
    <source>
        <dbReference type="SAM" id="Phobius"/>
    </source>
</evidence>
<sequence length="75" mass="8530">MIKVSQVSLFLQSQNEQPSSLIEVKPSPSAPPDSFSTMNYIQNFYIILLFVLPVISITYFSIYLRELIKKLSESG</sequence>
<proteinExistence type="predicted"/>
<keyword evidence="3" id="KW-1185">Reference proteome</keyword>
<keyword evidence="1" id="KW-0472">Membrane</keyword>
<dbReference type="EMBL" id="ANNX02000016">
    <property type="protein sequence ID" value="KYC42914.1"/>
    <property type="molecule type" value="Genomic_DNA"/>
</dbReference>
<dbReference type="AlphaFoldDB" id="A0A139XDZ0"/>
<dbReference type="Proteomes" id="UP000076925">
    <property type="component" value="Unassembled WGS sequence"/>
</dbReference>
<organism evidence="2 3">
    <name type="scientific">Scytonema hofmannii PCC 7110</name>
    <dbReference type="NCBI Taxonomy" id="128403"/>
    <lineage>
        <taxon>Bacteria</taxon>
        <taxon>Bacillati</taxon>
        <taxon>Cyanobacteriota</taxon>
        <taxon>Cyanophyceae</taxon>
        <taxon>Nostocales</taxon>
        <taxon>Scytonemataceae</taxon>
        <taxon>Scytonema</taxon>
    </lineage>
</organism>
<comment type="caution">
    <text evidence="2">The sequence shown here is derived from an EMBL/GenBank/DDBJ whole genome shotgun (WGS) entry which is preliminary data.</text>
</comment>
<feature type="transmembrane region" description="Helical" evidence="1">
    <location>
        <begin position="44"/>
        <end position="64"/>
    </location>
</feature>
<accession>A0A139XDZ0</accession>
<name>A0A139XDZ0_9CYAN</name>
<evidence type="ECO:0000313" key="2">
    <source>
        <dbReference type="EMBL" id="KYC42914.1"/>
    </source>
</evidence>
<protein>
    <submittedName>
        <fullName evidence="2">Uncharacterized protein</fullName>
    </submittedName>
</protein>
<keyword evidence="1" id="KW-1133">Transmembrane helix</keyword>